<keyword evidence="2 3" id="KW-0802">TPR repeat</keyword>
<evidence type="ECO:0000256" key="2">
    <source>
        <dbReference type="ARBA" id="ARBA00022803"/>
    </source>
</evidence>
<dbReference type="SMART" id="SM00028">
    <property type="entry name" value="TPR"/>
    <property type="match status" value="5"/>
</dbReference>
<reference evidence="4" key="1">
    <citation type="journal article" date="2022" name="Genome Biol. Evol.">
        <title>A New Gene Family Diagnostic for Intracellular Biomineralization of Amorphous Ca Carbonates by Cyanobacteria.</title>
        <authorList>
            <person name="Benzerara K."/>
            <person name="Duprat E."/>
            <person name="Bitard-Feildel T."/>
            <person name="Caumes G."/>
            <person name="Cassier-Chauvat C."/>
            <person name="Chauvat F."/>
            <person name="Dezi M."/>
            <person name="Diop S.I."/>
            <person name="Gaschignard G."/>
            <person name="Gorgen S."/>
            <person name="Gugger M."/>
            <person name="Lopez-Garcia P."/>
            <person name="Millet M."/>
            <person name="Skouri-Panet F."/>
            <person name="Moreira D."/>
            <person name="Callebaut I."/>
        </authorList>
    </citation>
    <scope>NUCLEOTIDE SEQUENCE</scope>
    <source>
        <strain evidence="4">G9</strain>
    </source>
</reference>
<reference evidence="4" key="2">
    <citation type="submission" date="2022-01" db="EMBL/GenBank/DDBJ databases">
        <authorList>
            <person name="Zivanovic Y."/>
            <person name="Moreira D."/>
            <person name="Lopez-Garcia P."/>
        </authorList>
    </citation>
    <scope>NUCLEOTIDE SEQUENCE</scope>
    <source>
        <strain evidence="4">G9</strain>
    </source>
</reference>
<evidence type="ECO:0000313" key="5">
    <source>
        <dbReference type="Proteomes" id="UP001154265"/>
    </source>
</evidence>
<accession>A0ABT6EXS4</accession>
<gene>
    <name evidence="4" type="ORF">L3556_06655</name>
</gene>
<name>A0ABT6EXS4_9SYNE</name>
<keyword evidence="5" id="KW-1185">Reference proteome</keyword>
<protein>
    <submittedName>
        <fullName evidence="4">Trypsin-like peptidase domain-containing protein</fullName>
    </submittedName>
</protein>
<organism evidence="4 5">
    <name type="scientific">Candidatus Synechococcus calcipolaris G9</name>
    <dbReference type="NCBI Taxonomy" id="1497997"/>
    <lineage>
        <taxon>Bacteria</taxon>
        <taxon>Bacillati</taxon>
        <taxon>Cyanobacteriota</taxon>
        <taxon>Cyanophyceae</taxon>
        <taxon>Synechococcales</taxon>
        <taxon>Synechococcaceae</taxon>
        <taxon>Synechococcus</taxon>
    </lineage>
</organism>
<dbReference type="Pfam" id="PF13414">
    <property type="entry name" value="TPR_11"/>
    <property type="match status" value="1"/>
</dbReference>
<dbReference type="InterPro" id="IPR011990">
    <property type="entry name" value="TPR-like_helical_dom_sf"/>
</dbReference>
<evidence type="ECO:0000313" key="4">
    <source>
        <dbReference type="EMBL" id="MDG2990615.1"/>
    </source>
</evidence>
<dbReference type="InterPro" id="IPR019734">
    <property type="entry name" value="TPR_rpt"/>
</dbReference>
<dbReference type="Gene3D" id="2.40.10.10">
    <property type="entry name" value="Trypsin-like serine proteases"/>
    <property type="match status" value="2"/>
</dbReference>
<dbReference type="InterPro" id="IPR009003">
    <property type="entry name" value="Peptidase_S1_PA"/>
</dbReference>
<dbReference type="SUPFAM" id="SSF48452">
    <property type="entry name" value="TPR-like"/>
    <property type="match status" value="2"/>
</dbReference>
<feature type="repeat" description="TPR" evidence="3">
    <location>
        <begin position="266"/>
        <end position="299"/>
    </location>
</feature>
<proteinExistence type="predicted"/>
<dbReference type="EMBL" id="JAKKUT010000002">
    <property type="protein sequence ID" value="MDG2990615.1"/>
    <property type="molecule type" value="Genomic_DNA"/>
</dbReference>
<dbReference type="PANTHER" id="PTHR44858">
    <property type="entry name" value="TETRATRICOPEPTIDE REPEAT PROTEIN 6"/>
    <property type="match status" value="1"/>
</dbReference>
<dbReference type="Gene3D" id="1.25.40.10">
    <property type="entry name" value="Tetratricopeptide repeat domain"/>
    <property type="match status" value="3"/>
</dbReference>
<dbReference type="Pfam" id="PF13365">
    <property type="entry name" value="Trypsin_2"/>
    <property type="match status" value="1"/>
</dbReference>
<dbReference type="PANTHER" id="PTHR44858:SF1">
    <property type="entry name" value="UDP-N-ACETYLGLUCOSAMINE--PEPTIDE N-ACETYLGLUCOSAMINYLTRANSFERASE SPINDLY-RELATED"/>
    <property type="match status" value="1"/>
</dbReference>
<dbReference type="Proteomes" id="UP001154265">
    <property type="component" value="Unassembled WGS sequence"/>
</dbReference>
<comment type="caution">
    <text evidence="4">The sequence shown here is derived from an EMBL/GenBank/DDBJ whole genome shotgun (WGS) entry which is preliminary data.</text>
</comment>
<dbReference type="RefSeq" id="WP_277866521.1">
    <property type="nucleotide sequence ID" value="NZ_JAKKUT010000002.1"/>
</dbReference>
<evidence type="ECO:0000256" key="1">
    <source>
        <dbReference type="ARBA" id="ARBA00022737"/>
    </source>
</evidence>
<evidence type="ECO:0000256" key="3">
    <source>
        <dbReference type="PROSITE-ProRule" id="PRU00339"/>
    </source>
</evidence>
<sequence length="540" mass="58012">MAPRFWQSIYSLPLLCSIILGGSTVILREPIPVQAASVTEIARTAKTITVLIEGGSGHGSGILLQRNSTTYTILTARHVVEKPGQYHVSTADGQRYSLITASIKPLPGVDLATVEFQSNRDYPLAQLGNSNDVVEGMPVYVAGFPAQGSSVLGGIYQFTEGRLTANASRPIEDGYALVYTNATLPGMSGGPVLDEKGQLVGVHGSADVASTLMQEGSSSSNVFVKRGFNLGIPINTYLSLAPQDPGLPVVHQLRIDPADAPITLKPADYFLEAEGKFQKQDYAGAISAYGKAIELNPNYSEAYLGRAVAQLFQLVPDENFSALGEELGVKHLHRLTQGNPLLKDAFPANPPSPLLNHFLTAFRANPGTLQSDLAQAIALNPSYAEAYGVSSFFNLILGNFGSAVSDIDSGLALDPNNMDLHVIRGLALFLGGEFRQSLSAFDRLSQDDPNNTDYHLLRGLAAFLIADYDASRSSWGELIRINPQEALPYSVRAITYILEENFNAAIPDLQTAAQIFRSEGDIASYQDIADILRELGVNTP</sequence>
<dbReference type="InterPro" id="IPR050498">
    <property type="entry name" value="Ycf3"/>
</dbReference>
<keyword evidence="1" id="KW-0677">Repeat</keyword>
<dbReference type="Pfam" id="PF13432">
    <property type="entry name" value="TPR_16"/>
    <property type="match status" value="1"/>
</dbReference>
<dbReference type="PROSITE" id="PS50005">
    <property type="entry name" value="TPR"/>
    <property type="match status" value="1"/>
</dbReference>
<dbReference type="SUPFAM" id="SSF50494">
    <property type="entry name" value="Trypsin-like serine proteases"/>
    <property type="match status" value="1"/>
</dbReference>
<dbReference type="InterPro" id="IPR043504">
    <property type="entry name" value="Peptidase_S1_PA_chymotrypsin"/>
</dbReference>